<evidence type="ECO:0000256" key="1">
    <source>
        <dbReference type="SAM" id="MobiDB-lite"/>
    </source>
</evidence>
<evidence type="ECO:0000313" key="3">
    <source>
        <dbReference type="Proteomes" id="UP001280121"/>
    </source>
</evidence>
<gene>
    <name evidence="2" type="ORF">Ddye_000418</name>
</gene>
<protein>
    <submittedName>
        <fullName evidence="2">Uncharacterized protein</fullName>
    </submittedName>
</protein>
<accession>A0AAD9XLP4</accession>
<dbReference type="AlphaFoldDB" id="A0AAD9XLP4"/>
<organism evidence="2 3">
    <name type="scientific">Dipteronia dyeriana</name>
    <dbReference type="NCBI Taxonomy" id="168575"/>
    <lineage>
        <taxon>Eukaryota</taxon>
        <taxon>Viridiplantae</taxon>
        <taxon>Streptophyta</taxon>
        <taxon>Embryophyta</taxon>
        <taxon>Tracheophyta</taxon>
        <taxon>Spermatophyta</taxon>
        <taxon>Magnoliopsida</taxon>
        <taxon>eudicotyledons</taxon>
        <taxon>Gunneridae</taxon>
        <taxon>Pentapetalae</taxon>
        <taxon>rosids</taxon>
        <taxon>malvids</taxon>
        <taxon>Sapindales</taxon>
        <taxon>Sapindaceae</taxon>
        <taxon>Hippocastanoideae</taxon>
        <taxon>Acereae</taxon>
        <taxon>Dipteronia</taxon>
    </lineage>
</organism>
<sequence length="81" mass="8667">MKNDVGLCPDKGPTKGEGLTPDGKENTIGVGLGDEDLRPPEVNGVVGNWEAELQLGSKRAKEEFESAIKRELFDCELPALG</sequence>
<dbReference type="Proteomes" id="UP001280121">
    <property type="component" value="Unassembled WGS sequence"/>
</dbReference>
<proteinExistence type="predicted"/>
<dbReference type="EMBL" id="JANJYI010000001">
    <property type="protein sequence ID" value="KAK2661844.1"/>
    <property type="molecule type" value="Genomic_DNA"/>
</dbReference>
<feature type="region of interest" description="Disordered" evidence="1">
    <location>
        <begin position="1"/>
        <end position="42"/>
    </location>
</feature>
<keyword evidence="3" id="KW-1185">Reference proteome</keyword>
<evidence type="ECO:0000313" key="2">
    <source>
        <dbReference type="EMBL" id="KAK2661844.1"/>
    </source>
</evidence>
<comment type="caution">
    <text evidence="2">The sequence shown here is derived from an EMBL/GenBank/DDBJ whole genome shotgun (WGS) entry which is preliminary data.</text>
</comment>
<name>A0AAD9XLP4_9ROSI</name>
<reference evidence="2" key="1">
    <citation type="journal article" date="2023" name="Plant J.">
        <title>Genome sequences and population genomics provide insights into the demographic history, inbreeding, and mutation load of two 'living fossil' tree species of Dipteronia.</title>
        <authorList>
            <person name="Feng Y."/>
            <person name="Comes H.P."/>
            <person name="Chen J."/>
            <person name="Zhu S."/>
            <person name="Lu R."/>
            <person name="Zhang X."/>
            <person name="Li P."/>
            <person name="Qiu J."/>
            <person name="Olsen K.M."/>
            <person name="Qiu Y."/>
        </authorList>
    </citation>
    <scope>NUCLEOTIDE SEQUENCE</scope>
    <source>
        <strain evidence="2">KIB01</strain>
    </source>
</reference>